<dbReference type="AlphaFoldDB" id="A0A6P8Q065"/>
<dbReference type="PANTHER" id="PTHR43981">
    <property type="entry name" value="ENOYL-[ACYL-CARRIER-PROTEIN] REDUCTASE, MITOCHONDRIAL"/>
    <property type="match status" value="1"/>
</dbReference>
<evidence type="ECO:0000256" key="9">
    <source>
        <dbReference type="ARBA" id="ARBA00023128"/>
    </source>
</evidence>
<keyword evidence="3" id="KW-0444">Lipid biosynthesis</keyword>
<dbReference type="InterPro" id="IPR011032">
    <property type="entry name" value="GroES-like_sf"/>
</dbReference>
<evidence type="ECO:0000256" key="10">
    <source>
        <dbReference type="ARBA" id="ARBA00023160"/>
    </source>
</evidence>
<keyword evidence="4" id="KW-0276">Fatty acid metabolism</keyword>
<evidence type="ECO:0000256" key="8">
    <source>
        <dbReference type="ARBA" id="ARBA00023098"/>
    </source>
</evidence>
<keyword evidence="6" id="KW-0809">Transit peptide</keyword>
<comment type="subcellular location">
    <subcellularLocation>
        <location evidence="1">Mitochondrion</location>
    </subcellularLocation>
</comment>
<dbReference type="Gene3D" id="3.40.50.720">
    <property type="entry name" value="NAD(P)-binding Rossmann-like Domain"/>
    <property type="match status" value="1"/>
</dbReference>
<sequence>MKLRTCPRLQPLKESIRFLTRKPAQFSDGSRICKRTFAGHTTAQQACDALVYNRHGHYDDVLQLEKVLLPPVGDEDLRIKMLAAPVNPADINMLQGTYAILPPFPAVGGNEGLGEVLEVGSKVCDAKPGDWVIPVDAGFGTWRMEVVCKATDVIPVAKDIPLLSAATLGVNPCTAYRMLKDFGNLKPGDTVIQNGANSAVGQAVIQIAAGMGLSTINIIRDRPNLKELKDKLKSLGASLVITEEALQKPEVTNLFKDIRRPKLALNCVGGHSAGNLLAHMEYGSTMVTYGGMAKKPVPVPAKALIFKDINVCGFWMTQWKRNNMHDLSEIKAMVAELAEMVRRGQLSVPTCTQVPFPDYKVALDATTRAYSSKHVLMME</sequence>
<organism evidence="15 16">
    <name type="scientific">Geotrypetes seraphini</name>
    <name type="common">Gaboon caecilian</name>
    <name type="synonym">Caecilia seraphini</name>
    <dbReference type="NCBI Taxonomy" id="260995"/>
    <lineage>
        <taxon>Eukaryota</taxon>
        <taxon>Metazoa</taxon>
        <taxon>Chordata</taxon>
        <taxon>Craniata</taxon>
        <taxon>Vertebrata</taxon>
        <taxon>Euteleostomi</taxon>
        <taxon>Amphibia</taxon>
        <taxon>Gymnophiona</taxon>
        <taxon>Geotrypetes</taxon>
    </lineage>
</organism>
<keyword evidence="15" id="KW-1185">Reference proteome</keyword>
<keyword evidence="10" id="KW-0275">Fatty acid biosynthesis</keyword>
<dbReference type="SUPFAM" id="SSF50129">
    <property type="entry name" value="GroES-like"/>
    <property type="match status" value="1"/>
</dbReference>
<dbReference type="InParanoid" id="A0A6P8Q065"/>
<dbReference type="KEGG" id="gsh:117357258"/>
<dbReference type="InterPro" id="IPR013154">
    <property type="entry name" value="ADH-like_N"/>
</dbReference>
<evidence type="ECO:0000256" key="7">
    <source>
        <dbReference type="ARBA" id="ARBA00023002"/>
    </source>
</evidence>
<accession>A0A6P8Q065</accession>
<dbReference type="OrthoDB" id="7482721at2759"/>
<dbReference type="GO" id="GO:0141148">
    <property type="term" value="F:enoyl-[acyl-carrier-protein] reductase (NADPH) activity"/>
    <property type="evidence" value="ECO:0007669"/>
    <property type="project" value="UniProtKB-EC"/>
</dbReference>
<dbReference type="EC" id="1.3.1.104" evidence="11"/>
<reference evidence="16" key="1">
    <citation type="submission" date="2025-08" db="UniProtKB">
        <authorList>
            <consortium name="RefSeq"/>
        </authorList>
    </citation>
    <scope>IDENTIFICATION</scope>
</reference>
<evidence type="ECO:0000256" key="13">
    <source>
        <dbReference type="ARBA" id="ARBA00042123"/>
    </source>
</evidence>
<keyword evidence="7" id="KW-0560">Oxidoreductase</keyword>
<evidence type="ECO:0000259" key="14">
    <source>
        <dbReference type="SMART" id="SM00829"/>
    </source>
</evidence>
<dbReference type="SMART" id="SM00829">
    <property type="entry name" value="PKS_ER"/>
    <property type="match status" value="1"/>
</dbReference>
<feature type="domain" description="Enoyl reductase (ER)" evidence="14">
    <location>
        <begin position="56"/>
        <end position="376"/>
    </location>
</feature>
<gene>
    <name evidence="16" type="primary">LOC117357258</name>
</gene>
<dbReference type="PANTHER" id="PTHR43981:SF4">
    <property type="entry name" value="ENOYL-[ACYL-CARRIER-PROTEIN] REDUCTASE, MITOCHONDRIAL-LIKE"/>
    <property type="match status" value="1"/>
</dbReference>
<evidence type="ECO:0000313" key="16">
    <source>
        <dbReference type="RefSeq" id="XP_033793522.1"/>
    </source>
</evidence>
<dbReference type="GO" id="GO:0006633">
    <property type="term" value="P:fatty acid biosynthetic process"/>
    <property type="evidence" value="ECO:0007669"/>
    <property type="project" value="UniProtKB-KW"/>
</dbReference>
<evidence type="ECO:0000256" key="1">
    <source>
        <dbReference type="ARBA" id="ARBA00004173"/>
    </source>
</evidence>
<dbReference type="RefSeq" id="XP_033793522.1">
    <property type="nucleotide sequence ID" value="XM_033937631.1"/>
</dbReference>
<dbReference type="CDD" id="cd08290">
    <property type="entry name" value="ETR"/>
    <property type="match status" value="1"/>
</dbReference>
<dbReference type="GeneID" id="117357258"/>
<keyword evidence="5" id="KW-0521">NADP</keyword>
<dbReference type="Gene3D" id="3.90.180.10">
    <property type="entry name" value="Medium-chain alcohol dehydrogenases, catalytic domain"/>
    <property type="match status" value="1"/>
</dbReference>
<dbReference type="InterPro" id="IPR020843">
    <property type="entry name" value="ER"/>
</dbReference>
<dbReference type="Pfam" id="PF00107">
    <property type="entry name" value="ADH_zinc_N"/>
    <property type="match status" value="1"/>
</dbReference>
<evidence type="ECO:0000256" key="11">
    <source>
        <dbReference type="ARBA" id="ARBA00038963"/>
    </source>
</evidence>
<name>A0A6P8Q065_GEOSA</name>
<dbReference type="FunFam" id="3.40.50.720:FF:000112">
    <property type="entry name" value="Enoyl-[acyl-carrier-protein] reductase 1, mitochondrial"/>
    <property type="match status" value="1"/>
</dbReference>
<dbReference type="InterPro" id="IPR051034">
    <property type="entry name" value="Mito_Enoyl-ACP_Reductase"/>
</dbReference>
<proteinExistence type="inferred from homology"/>
<dbReference type="GO" id="GO:0005739">
    <property type="term" value="C:mitochondrion"/>
    <property type="evidence" value="ECO:0007669"/>
    <property type="project" value="UniProtKB-SubCell"/>
</dbReference>
<dbReference type="InterPro" id="IPR013149">
    <property type="entry name" value="ADH-like_C"/>
</dbReference>
<dbReference type="SUPFAM" id="SSF51735">
    <property type="entry name" value="NAD(P)-binding Rossmann-fold domains"/>
    <property type="match status" value="1"/>
</dbReference>
<dbReference type="Proteomes" id="UP000515159">
    <property type="component" value="Chromosome 3"/>
</dbReference>
<keyword evidence="8" id="KW-0443">Lipid metabolism</keyword>
<dbReference type="FunFam" id="3.90.180.10:FF:000010">
    <property type="entry name" value="Enoyl-[acyl-carrier-protein] reductase, mitochondrial"/>
    <property type="match status" value="1"/>
</dbReference>
<evidence type="ECO:0000256" key="3">
    <source>
        <dbReference type="ARBA" id="ARBA00022516"/>
    </source>
</evidence>
<evidence type="ECO:0000256" key="6">
    <source>
        <dbReference type="ARBA" id="ARBA00022946"/>
    </source>
</evidence>
<evidence type="ECO:0000256" key="12">
    <source>
        <dbReference type="ARBA" id="ARBA00041058"/>
    </source>
</evidence>
<evidence type="ECO:0000313" key="15">
    <source>
        <dbReference type="Proteomes" id="UP000515159"/>
    </source>
</evidence>
<comment type="similarity">
    <text evidence="2">Belongs to the zinc-containing alcohol dehydrogenase family. Quinone oxidoreductase subfamily.</text>
</comment>
<dbReference type="InterPro" id="IPR036291">
    <property type="entry name" value="NAD(P)-bd_dom_sf"/>
</dbReference>
<evidence type="ECO:0000256" key="2">
    <source>
        <dbReference type="ARBA" id="ARBA00010371"/>
    </source>
</evidence>
<protein>
    <recommendedName>
        <fullName evidence="12">Enoyl-[acyl-carrier-protein] reductase, mitochondrial</fullName>
        <ecNumber evidence="11">1.3.1.104</ecNumber>
    </recommendedName>
    <alternativeName>
        <fullName evidence="13">2-enoyl thioester reductase</fullName>
    </alternativeName>
</protein>
<keyword evidence="9" id="KW-0496">Mitochondrion</keyword>
<dbReference type="Pfam" id="PF08240">
    <property type="entry name" value="ADH_N"/>
    <property type="match status" value="1"/>
</dbReference>
<evidence type="ECO:0000256" key="5">
    <source>
        <dbReference type="ARBA" id="ARBA00022857"/>
    </source>
</evidence>
<evidence type="ECO:0000256" key="4">
    <source>
        <dbReference type="ARBA" id="ARBA00022832"/>
    </source>
</evidence>